<evidence type="ECO:0000259" key="3">
    <source>
        <dbReference type="PROSITE" id="PS50112"/>
    </source>
</evidence>
<dbReference type="PROSITE" id="PS50113">
    <property type="entry name" value="PAC"/>
    <property type="match status" value="1"/>
</dbReference>
<comment type="caution">
    <text evidence="6">The sequence shown here is derived from an EMBL/GenBank/DDBJ whole genome shotgun (WGS) entry which is preliminary data.</text>
</comment>
<dbReference type="PROSITE" id="PS50112">
    <property type="entry name" value="PAS"/>
    <property type="match status" value="1"/>
</dbReference>
<dbReference type="PANTHER" id="PTHR46663">
    <property type="entry name" value="DIGUANYLATE CYCLASE DGCT-RELATED"/>
    <property type="match status" value="1"/>
</dbReference>
<reference evidence="6" key="1">
    <citation type="submission" date="2022-12" db="EMBL/GenBank/DDBJ databases">
        <title>Comparative genomics of Legionella pneumophila isolates from the West Bank and Germany support molecular epidemiology of Legionnaires disease.</title>
        <authorList>
            <person name="Zayed A.R."/>
            <person name="Bitar D.M."/>
            <person name="Steinert M."/>
            <person name="Lueck C."/>
            <person name="Brettar I."/>
            <person name="Hoefle M.G."/>
            <person name="Bunk B."/>
        </authorList>
    </citation>
    <scope>NUCLEOTIDE SEQUENCE</scope>
    <source>
        <strain evidence="6">H23</strain>
    </source>
</reference>
<dbReference type="GO" id="GO:0052621">
    <property type="term" value="F:diguanylate cyclase activity"/>
    <property type="evidence" value="ECO:0007669"/>
    <property type="project" value="UniProtKB-EC"/>
</dbReference>
<dbReference type="InterPro" id="IPR043128">
    <property type="entry name" value="Rev_trsase/Diguanyl_cyclase"/>
</dbReference>
<evidence type="ECO:0000259" key="4">
    <source>
        <dbReference type="PROSITE" id="PS50113"/>
    </source>
</evidence>
<dbReference type="Pfam" id="PF08447">
    <property type="entry name" value="PAS_3"/>
    <property type="match status" value="1"/>
</dbReference>
<feature type="transmembrane region" description="Helical" evidence="2">
    <location>
        <begin position="55"/>
        <end position="76"/>
    </location>
</feature>
<dbReference type="CDD" id="cd01949">
    <property type="entry name" value="GGDEF"/>
    <property type="match status" value="1"/>
</dbReference>
<feature type="transmembrane region" description="Helical" evidence="2">
    <location>
        <begin position="88"/>
        <end position="108"/>
    </location>
</feature>
<evidence type="ECO:0000259" key="5">
    <source>
        <dbReference type="PROSITE" id="PS50887"/>
    </source>
</evidence>
<dbReference type="SUPFAM" id="SSF55073">
    <property type="entry name" value="Nucleotide cyclase"/>
    <property type="match status" value="1"/>
</dbReference>
<keyword evidence="6" id="KW-0808">Transferase</keyword>
<feature type="domain" description="PAC" evidence="4">
    <location>
        <begin position="290"/>
        <end position="342"/>
    </location>
</feature>
<gene>
    <name evidence="6" type="ORF">O6C86_05370</name>
</gene>
<feature type="domain" description="PAS" evidence="3">
    <location>
        <begin position="216"/>
        <end position="286"/>
    </location>
</feature>
<feature type="transmembrane region" description="Helical" evidence="2">
    <location>
        <begin position="21"/>
        <end position="43"/>
    </location>
</feature>
<protein>
    <submittedName>
        <fullName evidence="6">Diguanylate cyclase</fullName>
        <ecNumber evidence="6">2.7.7.65</ecNumber>
    </submittedName>
</protein>
<keyword evidence="2" id="KW-1133">Transmembrane helix</keyword>
<dbReference type="SUPFAM" id="SSF55785">
    <property type="entry name" value="PYP-like sensor domain (PAS domain)"/>
    <property type="match status" value="1"/>
</dbReference>
<dbReference type="Proteomes" id="UP001071279">
    <property type="component" value="Unassembled WGS sequence"/>
</dbReference>
<dbReference type="EMBL" id="JAPXIC010000029">
    <property type="protein sequence ID" value="MCZ4718648.1"/>
    <property type="molecule type" value="Genomic_DNA"/>
</dbReference>
<dbReference type="InterPro" id="IPR000160">
    <property type="entry name" value="GGDEF_dom"/>
</dbReference>
<dbReference type="Pfam" id="PF00990">
    <property type="entry name" value="GGDEF"/>
    <property type="match status" value="1"/>
</dbReference>
<name>A0AAP3MAW2_LEGPN</name>
<feature type="transmembrane region" description="Helical" evidence="2">
    <location>
        <begin position="164"/>
        <end position="189"/>
    </location>
</feature>
<evidence type="ECO:0000313" key="6">
    <source>
        <dbReference type="EMBL" id="MCZ4718648.1"/>
    </source>
</evidence>
<evidence type="ECO:0000256" key="2">
    <source>
        <dbReference type="SAM" id="Phobius"/>
    </source>
</evidence>
<accession>A0AAP3MAW2</accession>
<dbReference type="NCBIfam" id="TIGR00254">
    <property type="entry name" value="GGDEF"/>
    <property type="match status" value="1"/>
</dbReference>
<dbReference type="CDD" id="cd00130">
    <property type="entry name" value="PAS"/>
    <property type="match status" value="1"/>
</dbReference>
<keyword evidence="2" id="KW-0812">Transmembrane</keyword>
<feature type="transmembrane region" description="Helical" evidence="2">
    <location>
        <begin position="138"/>
        <end position="158"/>
    </location>
</feature>
<dbReference type="InterPro" id="IPR000700">
    <property type="entry name" value="PAS-assoc_C"/>
</dbReference>
<dbReference type="InterPro" id="IPR001610">
    <property type="entry name" value="PAC"/>
</dbReference>
<comment type="cofactor">
    <cofactor evidence="1">
        <name>Mg(2+)</name>
        <dbReference type="ChEBI" id="CHEBI:18420"/>
    </cofactor>
</comment>
<dbReference type="InterPro" id="IPR052163">
    <property type="entry name" value="DGC-Regulatory_Protein"/>
</dbReference>
<sequence length="511" mass="58375">MQKAKAKIQNINEIMFSDRVMLLNKNLLVSIPANLLCALIIYIGLDKTIDEEILFVWFMVGVTVFALHGGLFLFNYYRPLPSKYLLKWLISVTAIYGVLWGIAGSVLIPQSDLLNQMIVIIIIIGIASGGLHILQPSFLASLFFFTLTLIPLSVWFFQQNTLNYWFLGTALLIYFCFLSIISWMGYGLLNKNFKLLYENLDLINKLYAINANLEESELRFRSAFNSAAIGMAIVSLEGMWLKVNQSLCQIVGYSEEELLKTNFQSITYPEDLELDLGYVRQLLEGDIRFYHMEKRYIRKNGSVIWILLSASLIRDPENKPLYFISQIQNIDAQKRAAQELQFIAYHDILTGLGNRKLLELSFDQALAHAKRHQKQIAVMFMDLDYFKNVNDKLGHDIGDLLLIEIGKRLKTILRSTDLIVRYGGDEFIIALTELSNVNQVIEIANKILIAISKPITIKRYGISITGSIGISIYPYDGYDLDTLIRKADEALYRVKIGGKNNFRLFNTALHK</sequence>
<proteinExistence type="predicted"/>
<evidence type="ECO:0000313" key="7">
    <source>
        <dbReference type="Proteomes" id="UP001071279"/>
    </source>
</evidence>
<evidence type="ECO:0000256" key="1">
    <source>
        <dbReference type="ARBA" id="ARBA00001946"/>
    </source>
</evidence>
<dbReference type="InterPro" id="IPR029787">
    <property type="entry name" value="Nucleotide_cyclase"/>
</dbReference>
<dbReference type="EC" id="2.7.7.65" evidence="6"/>
<feature type="domain" description="GGDEF" evidence="5">
    <location>
        <begin position="374"/>
        <end position="507"/>
    </location>
</feature>
<keyword evidence="2" id="KW-0472">Membrane</keyword>
<organism evidence="6 7">
    <name type="scientific">Legionella pneumophila</name>
    <dbReference type="NCBI Taxonomy" id="446"/>
    <lineage>
        <taxon>Bacteria</taxon>
        <taxon>Pseudomonadati</taxon>
        <taxon>Pseudomonadota</taxon>
        <taxon>Gammaproteobacteria</taxon>
        <taxon>Legionellales</taxon>
        <taxon>Legionellaceae</taxon>
        <taxon>Legionella</taxon>
    </lineage>
</organism>
<dbReference type="FunFam" id="3.30.70.270:FF:000001">
    <property type="entry name" value="Diguanylate cyclase domain protein"/>
    <property type="match status" value="1"/>
</dbReference>
<dbReference type="PROSITE" id="PS50887">
    <property type="entry name" value="GGDEF"/>
    <property type="match status" value="1"/>
</dbReference>
<keyword evidence="6" id="KW-0548">Nucleotidyltransferase</keyword>
<dbReference type="SMART" id="SM00086">
    <property type="entry name" value="PAC"/>
    <property type="match status" value="1"/>
</dbReference>
<dbReference type="NCBIfam" id="TIGR00229">
    <property type="entry name" value="sensory_box"/>
    <property type="match status" value="1"/>
</dbReference>
<dbReference type="InterPro" id="IPR035965">
    <property type="entry name" value="PAS-like_dom_sf"/>
</dbReference>
<dbReference type="Gene3D" id="3.30.450.20">
    <property type="entry name" value="PAS domain"/>
    <property type="match status" value="1"/>
</dbReference>
<dbReference type="InterPro" id="IPR013655">
    <property type="entry name" value="PAS_fold_3"/>
</dbReference>
<dbReference type="AlphaFoldDB" id="A0AAP3MAW2"/>
<dbReference type="SMART" id="SM00091">
    <property type="entry name" value="PAS"/>
    <property type="match status" value="1"/>
</dbReference>
<dbReference type="SMART" id="SM00267">
    <property type="entry name" value="GGDEF"/>
    <property type="match status" value="1"/>
</dbReference>
<dbReference type="InterPro" id="IPR000014">
    <property type="entry name" value="PAS"/>
</dbReference>
<dbReference type="RefSeq" id="WP_013101676.1">
    <property type="nucleotide sequence ID" value="NZ_CAXYJC010000003.1"/>
</dbReference>
<dbReference type="Gene3D" id="3.30.70.270">
    <property type="match status" value="1"/>
</dbReference>
<dbReference type="PANTHER" id="PTHR46663:SF3">
    <property type="entry name" value="SLL0267 PROTEIN"/>
    <property type="match status" value="1"/>
</dbReference>